<sequence length="298" mass="33458">MYLRFLIITALVGVIGLCGLWAWQKPDQSLQLTIELGSAIVSPGSHKVSLPFETTATLAYKNSQLDSRDAEVWLKAGTYLLTREDGSELEVVIQDQTAPTLTLNRQTAYCYVNDDLSQIDWTDYLQISDYSSTATSYTVHVDTSQVGNGEVVYTVKDQAGNQSTISLPLKVVARRPGFEDVDWLASYEMFDLQNAYRQAQGLEALEWDDSLIEMAYTRCAEIGQRYSHIRPNGTSYASLFTHSYDHHAENISACNKDAKSLFEDWSDRLTFSENMLDENMLQGVILHVADSWVGIYTG</sequence>
<gene>
    <name evidence="2" type="ORF">IAD15_07335</name>
</gene>
<organism evidence="2 3">
    <name type="scientific">Candidatus Fimiplasma intestinipullorum</name>
    <dbReference type="NCBI Taxonomy" id="2840825"/>
    <lineage>
        <taxon>Bacteria</taxon>
        <taxon>Bacillati</taxon>
        <taxon>Bacillota</taxon>
        <taxon>Clostridia</taxon>
        <taxon>Eubacteriales</taxon>
        <taxon>Candidatus Fimiplasma</taxon>
    </lineage>
</organism>
<dbReference type="Proteomes" id="UP000824175">
    <property type="component" value="Unassembled WGS sequence"/>
</dbReference>
<dbReference type="InterPro" id="IPR035940">
    <property type="entry name" value="CAP_sf"/>
</dbReference>
<accession>A0A9D1HNX5</accession>
<dbReference type="Pfam" id="PF00188">
    <property type="entry name" value="CAP"/>
    <property type="match status" value="1"/>
</dbReference>
<name>A0A9D1HNX5_9FIRM</name>
<comment type="caution">
    <text evidence="2">The sequence shown here is derived from an EMBL/GenBank/DDBJ whole genome shotgun (WGS) entry which is preliminary data.</text>
</comment>
<dbReference type="Gene3D" id="3.40.33.10">
    <property type="entry name" value="CAP"/>
    <property type="match status" value="1"/>
</dbReference>
<reference evidence="2" key="1">
    <citation type="submission" date="2020-10" db="EMBL/GenBank/DDBJ databases">
        <authorList>
            <person name="Gilroy R."/>
        </authorList>
    </citation>
    <scope>NUCLEOTIDE SEQUENCE</scope>
    <source>
        <strain evidence="2">CHK195-11698</strain>
    </source>
</reference>
<dbReference type="Gene3D" id="2.60.40.10">
    <property type="entry name" value="Immunoglobulins"/>
    <property type="match status" value="1"/>
</dbReference>
<dbReference type="InterPro" id="IPR013783">
    <property type="entry name" value="Ig-like_fold"/>
</dbReference>
<reference evidence="2" key="2">
    <citation type="journal article" date="2021" name="PeerJ">
        <title>Extensive microbial diversity within the chicken gut microbiome revealed by metagenomics and culture.</title>
        <authorList>
            <person name="Gilroy R."/>
            <person name="Ravi A."/>
            <person name="Getino M."/>
            <person name="Pursley I."/>
            <person name="Horton D.L."/>
            <person name="Alikhan N.F."/>
            <person name="Baker D."/>
            <person name="Gharbi K."/>
            <person name="Hall N."/>
            <person name="Watson M."/>
            <person name="Adriaenssens E.M."/>
            <person name="Foster-Nyarko E."/>
            <person name="Jarju S."/>
            <person name="Secka A."/>
            <person name="Antonio M."/>
            <person name="Oren A."/>
            <person name="Chaudhuri R.R."/>
            <person name="La Ragione R."/>
            <person name="Hildebrand F."/>
            <person name="Pallen M.J."/>
        </authorList>
    </citation>
    <scope>NUCLEOTIDE SEQUENCE</scope>
    <source>
        <strain evidence="2">CHK195-11698</strain>
    </source>
</reference>
<evidence type="ECO:0000313" key="3">
    <source>
        <dbReference type="Proteomes" id="UP000824175"/>
    </source>
</evidence>
<protein>
    <recommendedName>
        <fullName evidence="1">SCP domain-containing protein</fullName>
    </recommendedName>
</protein>
<feature type="domain" description="SCP" evidence="1">
    <location>
        <begin position="191"/>
        <end position="279"/>
    </location>
</feature>
<dbReference type="InterPro" id="IPR014044">
    <property type="entry name" value="CAP_dom"/>
</dbReference>
<dbReference type="CDD" id="cd05379">
    <property type="entry name" value="CAP_bacterial"/>
    <property type="match status" value="1"/>
</dbReference>
<dbReference type="AlphaFoldDB" id="A0A9D1HNX5"/>
<dbReference type="SUPFAM" id="SSF55797">
    <property type="entry name" value="PR-1-like"/>
    <property type="match status" value="1"/>
</dbReference>
<evidence type="ECO:0000313" key="2">
    <source>
        <dbReference type="EMBL" id="HIU13863.1"/>
    </source>
</evidence>
<proteinExistence type="predicted"/>
<dbReference type="EMBL" id="DVMJ01000061">
    <property type="protein sequence ID" value="HIU13863.1"/>
    <property type="molecule type" value="Genomic_DNA"/>
</dbReference>
<evidence type="ECO:0000259" key="1">
    <source>
        <dbReference type="Pfam" id="PF00188"/>
    </source>
</evidence>